<reference evidence="1 2" key="1">
    <citation type="journal article" date="2011" name="J. Bacteriol.">
        <title>Genome sequence of Halorhabdus tiamatea, the first archaeon isolated from a deep-sea anoxic brine lake.</title>
        <authorList>
            <person name="Antunes A."/>
            <person name="Alam I."/>
            <person name="Bajic V.B."/>
            <person name="Stingl U."/>
        </authorList>
    </citation>
    <scope>NUCLEOTIDE SEQUENCE [LARGE SCALE GENOMIC DNA]</scope>
    <source>
        <strain evidence="1 2">SARL4B</strain>
    </source>
</reference>
<protein>
    <submittedName>
        <fullName evidence="1">Uncharacterized protein</fullName>
    </submittedName>
</protein>
<dbReference type="eggNOG" id="arCOG10967">
    <property type="taxonomic scope" value="Archaea"/>
</dbReference>
<organism evidence="1 2">
    <name type="scientific">Halorhabdus tiamatea SARL4B</name>
    <dbReference type="NCBI Taxonomy" id="1033806"/>
    <lineage>
        <taxon>Archaea</taxon>
        <taxon>Methanobacteriati</taxon>
        <taxon>Methanobacteriota</taxon>
        <taxon>Stenosarchaea group</taxon>
        <taxon>Halobacteria</taxon>
        <taxon>Halobacteriales</taxon>
        <taxon>Haloarculaceae</taxon>
        <taxon>Halorhabdus</taxon>
    </lineage>
</organism>
<dbReference type="InterPro" id="IPR055934">
    <property type="entry name" value="DUF7512"/>
</dbReference>
<dbReference type="AlphaFoldDB" id="U2FCN0"/>
<evidence type="ECO:0000313" key="1">
    <source>
        <dbReference type="EMBL" id="ERJ07750.1"/>
    </source>
</evidence>
<sequence length="49" mass="4969">MLGLGSGAQILQAGTLVGAVLLEAAVLYLGYGALSSVLAEPLVERIRTL</sequence>
<dbReference type="EMBL" id="AFNT02000001">
    <property type="protein sequence ID" value="ERJ07750.1"/>
    <property type="molecule type" value="Genomic_DNA"/>
</dbReference>
<dbReference type="Pfam" id="PF24352">
    <property type="entry name" value="DUF7512"/>
    <property type="match status" value="1"/>
</dbReference>
<reference evidence="1 2" key="2">
    <citation type="journal article" date="2013" name="PLoS ONE">
        <title>INDIGO - INtegrated Data Warehouse of MIcrobial GenOmes with Examples from the Red Sea Extremophiles.</title>
        <authorList>
            <person name="Alam I."/>
            <person name="Antunes A."/>
            <person name="Kamau A.A."/>
            <person name="Ba Alawi W."/>
            <person name="Kalkatawi M."/>
            <person name="Stingl U."/>
            <person name="Bajic V.B."/>
        </authorList>
    </citation>
    <scope>NUCLEOTIDE SEQUENCE [LARGE SCALE GENOMIC DNA]</scope>
    <source>
        <strain evidence="1 2">SARL4B</strain>
    </source>
</reference>
<evidence type="ECO:0000313" key="2">
    <source>
        <dbReference type="Proteomes" id="UP000003861"/>
    </source>
</evidence>
<dbReference type="GeneID" id="55593220"/>
<comment type="caution">
    <text evidence="1">The sequence shown here is derived from an EMBL/GenBank/DDBJ whole genome shotgun (WGS) entry which is preliminary data.</text>
</comment>
<dbReference type="RefSeq" id="WP_021029283.1">
    <property type="nucleotide sequence ID" value="NC_021921.1"/>
</dbReference>
<dbReference type="Proteomes" id="UP000003861">
    <property type="component" value="Unassembled WGS sequence"/>
</dbReference>
<gene>
    <name evidence="1" type="ORF">HLRTI_000124</name>
</gene>
<proteinExistence type="predicted"/>
<name>U2FCN0_9EURY</name>
<accession>U2FCN0</accession>